<comment type="caution">
    <text evidence="2">The sequence shown here is derived from an EMBL/GenBank/DDBJ whole genome shotgun (WGS) entry which is preliminary data.</text>
</comment>
<dbReference type="Proteomes" id="UP000325313">
    <property type="component" value="Unassembled WGS sequence"/>
</dbReference>
<protein>
    <recommendedName>
        <fullName evidence="4">Hydrophobin</fullName>
    </recommendedName>
</protein>
<evidence type="ECO:0000313" key="3">
    <source>
        <dbReference type="Proteomes" id="UP000325313"/>
    </source>
</evidence>
<proteinExistence type="predicted"/>
<dbReference type="AlphaFoldDB" id="A0A5B0RH42"/>
<dbReference type="EMBL" id="VDEP01000205">
    <property type="protein sequence ID" value="KAA1124064.1"/>
    <property type="molecule type" value="Genomic_DNA"/>
</dbReference>
<name>A0A5B0RH42_PUCGR</name>
<organism evidence="2 3">
    <name type="scientific">Puccinia graminis f. sp. tritici</name>
    <dbReference type="NCBI Taxonomy" id="56615"/>
    <lineage>
        <taxon>Eukaryota</taxon>
        <taxon>Fungi</taxon>
        <taxon>Dikarya</taxon>
        <taxon>Basidiomycota</taxon>
        <taxon>Pucciniomycotina</taxon>
        <taxon>Pucciniomycetes</taxon>
        <taxon>Pucciniales</taxon>
        <taxon>Pucciniaceae</taxon>
        <taxon>Puccinia</taxon>
    </lineage>
</organism>
<evidence type="ECO:0008006" key="4">
    <source>
        <dbReference type="Google" id="ProtNLM"/>
    </source>
</evidence>
<reference evidence="2 3" key="1">
    <citation type="submission" date="2019-05" db="EMBL/GenBank/DDBJ databases">
        <title>Emergence of the Ug99 lineage of the wheat stem rust pathogen through somatic hybridization.</title>
        <authorList>
            <person name="Li F."/>
            <person name="Upadhyaya N.M."/>
            <person name="Sperschneider J."/>
            <person name="Matny O."/>
            <person name="Nguyen-Phuc H."/>
            <person name="Mago R."/>
            <person name="Raley C."/>
            <person name="Miller M.E."/>
            <person name="Silverstein K.A.T."/>
            <person name="Henningsen E."/>
            <person name="Hirsch C.D."/>
            <person name="Visser B."/>
            <person name="Pretorius Z.A."/>
            <person name="Steffenson B.J."/>
            <person name="Schwessinger B."/>
            <person name="Dodds P.N."/>
            <person name="Figueroa M."/>
        </authorList>
    </citation>
    <scope>NUCLEOTIDE SEQUENCE [LARGE SCALE GENOMIC DNA]</scope>
    <source>
        <strain evidence="2 3">Ug99</strain>
    </source>
</reference>
<gene>
    <name evidence="2" type="ORF">PGTUg99_024550</name>
</gene>
<feature type="signal peptide" evidence="1">
    <location>
        <begin position="1"/>
        <end position="21"/>
    </location>
</feature>
<accession>A0A5B0RH42</accession>
<feature type="chain" id="PRO_5022980686" description="Hydrophobin" evidence="1">
    <location>
        <begin position="22"/>
        <end position="113"/>
    </location>
</feature>
<evidence type="ECO:0000256" key="1">
    <source>
        <dbReference type="SAM" id="SignalP"/>
    </source>
</evidence>
<keyword evidence="1" id="KW-0732">Signal</keyword>
<sequence length="113" mass="12447">MHPAKLAITVIISVTCSLVSSQFVAESYNNFSCPNKPHVEGHCIFTHYKKPNDKKSGVDRYILNSAVKMKPGTWNCGVNLALCCGVNDSAMSHDSKWMSDEIGRLCGPPRYAQ</sequence>
<evidence type="ECO:0000313" key="2">
    <source>
        <dbReference type="EMBL" id="KAA1124064.1"/>
    </source>
</evidence>